<dbReference type="InterPro" id="IPR039877">
    <property type="entry name" value="TMEM131-like"/>
</dbReference>
<comment type="similarity">
    <text evidence="2">Belongs to the TMEM131 family.</text>
</comment>
<evidence type="ECO:0000256" key="8">
    <source>
        <dbReference type="SAM" id="Phobius"/>
    </source>
</evidence>
<feature type="compositionally biased region" description="Basic and acidic residues" evidence="7">
    <location>
        <begin position="1117"/>
        <end position="1126"/>
    </location>
</feature>
<gene>
    <name evidence="13" type="ORF">CEUTPL_LOCUS3538</name>
</gene>
<feature type="compositionally biased region" description="Basic and acidic residues" evidence="7">
    <location>
        <begin position="1165"/>
        <end position="1178"/>
    </location>
</feature>
<dbReference type="InterPro" id="IPR022113">
    <property type="entry name" value="TMEM131L_N"/>
</dbReference>
<dbReference type="OrthoDB" id="168404at2759"/>
<proteinExistence type="inferred from homology"/>
<feature type="region of interest" description="Disordered" evidence="7">
    <location>
        <begin position="1487"/>
        <end position="1534"/>
    </location>
</feature>
<dbReference type="Pfam" id="PF24499">
    <property type="entry name" value="Ig_TMEM131L_4"/>
    <property type="match status" value="1"/>
</dbReference>
<evidence type="ECO:0000259" key="12">
    <source>
        <dbReference type="Pfam" id="PF24501"/>
    </source>
</evidence>
<feature type="domain" description="TMEM131L fifth Ig-like" evidence="12">
    <location>
        <begin position="958"/>
        <end position="1022"/>
    </location>
</feature>
<evidence type="ECO:0000313" key="14">
    <source>
        <dbReference type="Proteomes" id="UP001152799"/>
    </source>
</evidence>
<dbReference type="InterPro" id="IPR056311">
    <property type="entry name" value="TMEM131_Ig_2"/>
</dbReference>
<feature type="domain" description="TMEM131 second Ig-like" evidence="10">
    <location>
        <begin position="158"/>
        <end position="246"/>
    </location>
</feature>
<evidence type="ECO:0000259" key="11">
    <source>
        <dbReference type="Pfam" id="PF24499"/>
    </source>
</evidence>
<keyword evidence="5 8" id="KW-1133">Transmembrane helix</keyword>
<dbReference type="Proteomes" id="UP001152799">
    <property type="component" value="Chromosome 12"/>
</dbReference>
<feature type="domain" description="Transmembrane protein 131-like N-terminal" evidence="9">
    <location>
        <begin position="58"/>
        <end position="140"/>
    </location>
</feature>
<organism evidence="13 14">
    <name type="scientific">Ceutorhynchus assimilis</name>
    <name type="common">cabbage seed weevil</name>
    <dbReference type="NCBI Taxonomy" id="467358"/>
    <lineage>
        <taxon>Eukaryota</taxon>
        <taxon>Metazoa</taxon>
        <taxon>Ecdysozoa</taxon>
        <taxon>Arthropoda</taxon>
        <taxon>Hexapoda</taxon>
        <taxon>Insecta</taxon>
        <taxon>Pterygota</taxon>
        <taxon>Neoptera</taxon>
        <taxon>Endopterygota</taxon>
        <taxon>Coleoptera</taxon>
        <taxon>Polyphaga</taxon>
        <taxon>Cucujiformia</taxon>
        <taxon>Curculionidae</taxon>
        <taxon>Ceutorhynchinae</taxon>
        <taxon>Ceutorhynchus</taxon>
    </lineage>
</organism>
<comment type="subcellular location">
    <subcellularLocation>
        <location evidence="1">Membrane</location>
        <topology evidence="1">Single-pass type I membrane protein</topology>
    </subcellularLocation>
</comment>
<feature type="compositionally biased region" description="Basic and acidic residues" evidence="7">
    <location>
        <begin position="1504"/>
        <end position="1521"/>
    </location>
</feature>
<dbReference type="Gene3D" id="2.60.40.10">
    <property type="entry name" value="Immunoglobulins"/>
    <property type="match status" value="1"/>
</dbReference>
<evidence type="ECO:0000256" key="1">
    <source>
        <dbReference type="ARBA" id="ARBA00004479"/>
    </source>
</evidence>
<dbReference type="PANTHER" id="PTHR22050:SF0">
    <property type="entry name" value="TRANSMEMBRANE PROTEIN 131 HOMOLOG"/>
    <property type="match status" value="1"/>
</dbReference>
<dbReference type="GO" id="GO:0016020">
    <property type="term" value="C:membrane"/>
    <property type="evidence" value="ECO:0007669"/>
    <property type="project" value="UniProtKB-SubCell"/>
</dbReference>
<evidence type="ECO:0008006" key="15">
    <source>
        <dbReference type="Google" id="ProtNLM"/>
    </source>
</evidence>
<feature type="domain" description="TMEM131L fourth Ig-like" evidence="11">
    <location>
        <begin position="769"/>
        <end position="905"/>
    </location>
</feature>
<evidence type="ECO:0000256" key="2">
    <source>
        <dbReference type="ARBA" id="ARBA00006682"/>
    </source>
</evidence>
<evidence type="ECO:0000256" key="5">
    <source>
        <dbReference type="ARBA" id="ARBA00022989"/>
    </source>
</evidence>
<feature type="region of interest" description="Disordered" evidence="7">
    <location>
        <begin position="1117"/>
        <end position="1294"/>
    </location>
</feature>
<feature type="transmembrane region" description="Helical" evidence="8">
    <location>
        <begin position="1055"/>
        <end position="1076"/>
    </location>
</feature>
<dbReference type="Pfam" id="PF12371">
    <property type="entry name" value="TMEM131_like_N"/>
    <property type="match status" value="1"/>
</dbReference>
<keyword evidence="14" id="KW-1185">Reference proteome</keyword>
<dbReference type="InterPro" id="IPR055436">
    <property type="entry name" value="Ig_TMEM131L_4"/>
</dbReference>
<feature type="compositionally biased region" description="Basic and acidic residues" evidence="7">
    <location>
        <begin position="1275"/>
        <end position="1294"/>
    </location>
</feature>
<evidence type="ECO:0000256" key="6">
    <source>
        <dbReference type="ARBA" id="ARBA00023136"/>
    </source>
</evidence>
<dbReference type="Pfam" id="PF24501">
    <property type="entry name" value="Ig_TMEM131L_5"/>
    <property type="match status" value="1"/>
</dbReference>
<evidence type="ECO:0000313" key="13">
    <source>
        <dbReference type="EMBL" id="CAG9762867.1"/>
    </source>
</evidence>
<feature type="compositionally biased region" description="Low complexity" evidence="7">
    <location>
        <begin position="1230"/>
        <end position="1241"/>
    </location>
</feature>
<sequence>MLLETIIIVQLIRLTHLTFHDSGHGFISKKSSYFDEDLSQIHLNYFQNVDSLEGLNLRFDPEVLDFRERPLGSPHSRTVTLYNTNSNKSIDLTSISGNTVHFHSSFFEDKQIPPNGNTTFKVVYLGRQEGPVESTLFLHTSNGFIKYKVKAFGTFNSYRVRPIVGVKLPINSTFTPVIYMHNPHSEPIQIVEIYSSGGGFHLELPGGQHEGSNDLWEINPQETKAVIRVRFEAKLPHNHTAYIRIKLHNPQEILIVPLEVEVTQGQNIFHPQGHVDFGMGGSMDEPKEVDLCLFNPLKRAIRVHSVSTLSKSIKTQYYNIRINPSEQENKCVNVGTLTLDWKNAHQTNDYYGKIIVKFRSGKNRTEIPYFLTVLKGGLSYDKMSTTYFLNDKEMDTKERKFEILNEFFHPVKILDIKFPFDIDSTFKIQTHTPITIKPFEKKPLFNIWLKTETKKTDIQLTSHIKILTNISNIQVPLMSYNGKIQIYLPFTNEDKILDVGLLGHNKKVQILITLANPNPVPLPLLDLSCSIPFSQLELLGCGTGDHKQVLMYNSFENLTECDTIEAQGYAVVKLIIKTREEDGQKKENIYIQTPFENLSLPVYYRVAPGEIIIDRDDLVFDNCFPAKTCSHPLRVFSSFSEKMLVLNVLPLPPDKRISASMTSMILPKINHIIGHLYFNPNLDCSPECYTGFVSESTASWLRTLPISKQVSEYDLRLVNTFYSRYLNFTQKALRNVTFRMDTSDVKGQTFVSKINYTWPSLIKDNLNTLQFPLTQIHNSSFKTLHLQNPANYSVVVQLLFENDYPHAEMLYDGLPISFIPYSEVKYTSNNWFSFDERLMENQRKYFFEHLGVGVYKASLTFLLLPGQSRKVCLEFKAEEPRAYSSLLLIRNNLTIIEVVRLNGKGTVPRFEFAGLRPGDLKPLQFDLSEKQLKYCNKELHSNPYLPDLTVKESFWARNLGEIPVQVNSFSINGFWCEGFGFKVLDCESFTLLPNCSKKIELAFTPDLTLQEITRVLIIGTSINTFVNYSLKATIPRSYCRHCSLLLQRPPWESSMAFAVNIFLAVMLFLVVMVAILDSNTIKNKAIEIYMASNAPPLMPVWDLKKIGKQVREEIQSALKEKAKADSNEGASPEDCVKSEPAIIPTTGRAKRKLNHKNSSNEQAEEERRQKKKDILYERHRLKSRERKTEKELKLLEDKGRKEKHAQQINDTKKNVAPAKKPNKSQEEEISSTTTESSNSSTNCDEIDKENQRSSWPKQKDDTKIKHVSFVNSKLKHTDQDKTEQKRRQFKERKDKLIYRHKTKQVEAAVEKEPSLKTPPASFFIPLPTVSTSCAAWCENKARFSDVVARQEQHEELNPSPLKTKPTVYVEPFKPVDLGPIGSKRLGTPESNSPDLFNNRPQEFHPINDTSVIAVANNPFLGDQWPRQQVFRDITDESLFTDESWKVPQHPTTNDWSNTFSTVLNSTSKLANNASYLWGSPIWKPWSPADSPSAVRRTPPGFDDQIQKQKRAAEEQKMKEPYDLGAGATWNQPWE</sequence>
<dbReference type="Pfam" id="PF24495">
    <property type="entry name" value="Ig_TMEM131_2"/>
    <property type="match status" value="1"/>
</dbReference>
<reference evidence="13" key="1">
    <citation type="submission" date="2022-01" db="EMBL/GenBank/DDBJ databases">
        <authorList>
            <person name="King R."/>
        </authorList>
    </citation>
    <scope>NUCLEOTIDE SEQUENCE</scope>
</reference>
<protein>
    <recommendedName>
        <fullName evidence="15">Transmembrane protein 131</fullName>
    </recommendedName>
</protein>
<evidence type="ECO:0000256" key="3">
    <source>
        <dbReference type="ARBA" id="ARBA00022692"/>
    </source>
</evidence>
<feature type="compositionally biased region" description="Basic and acidic residues" evidence="7">
    <location>
        <begin position="1186"/>
        <end position="1200"/>
    </location>
</feature>
<dbReference type="PANTHER" id="PTHR22050">
    <property type="entry name" value="RW1 PROTEIN HOMOLOG"/>
    <property type="match status" value="1"/>
</dbReference>
<keyword evidence="6 8" id="KW-0472">Membrane</keyword>
<evidence type="ECO:0000256" key="7">
    <source>
        <dbReference type="SAM" id="MobiDB-lite"/>
    </source>
</evidence>
<accession>A0A9N9MLQ8</accession>
<dbReference type="EMBL" id="OU892288">
    <property type="protein sequence ID" value="CAG9762867.1"/>
    <property type="molecule type" value="Genomic_DNA"/>
</dbReference>
<dbReference type="InterPro" id="IPR013783">
    <property type="entry name" value="Ig-like_fold"/>
</dbReference>
<name>A0A9N9MLQ8_9CUCU</name>
<evidence type="ECO:0000256" key="4">
    <source>
        <dbReference type="ARBA" id="ARBA00022729"/>
    </source>
</evidence>
<dbReference type="InterPro" id="IPR055437">
    <property type="entry name" value="TMEM131L_Ig_5"/>
</dbReference>
<evidence type="ECO:0000259" key="10">
    <source>
        <dbReference type="Pfam" id="PF24495"/>
    </source>
</evidence>
<evidence type="ECO:0000259" key="9">
    <source>
        <dbReference type="Pfam" id="PF12371"/>
    </source>
</evidence>
<keyword evidence="4" id="KW-0732">Signal</keyword>
<keyword evidence="3 8" id="KW-0812">Transmembrane</keyword>